<comment type="caution">
    <text evidence="3">The sequence shown here is derived from an EMBL/GenBank/DDBJ whole genome shotgun (WGS) entry which is preliminary data.</text>
</comment>
<feature type="coiled-coil region" evidence="1">
    <location>
        <begin position="269"/>
        <end position="331"/>
    </location>
</feature>
<evidence type="ECO:0000313" key="3">
    <source>
        <dbReference type="EMBL" id="GFR26532.1"/>
    </source>
</evidence>
<feature type="region of interest" description="Disordered" evidence="2">
    <location>
        <begin position="18"/>
        <end position="136"/>
    </location>
</feature>
<gene>
    <name evidence="3" type="primary">NCL1_37780</name>
    <name evidence="3" type="ORF">TNCT_158571</name>
</gene>
<feature type="coiled-coil region" evidence="1">
    <location>
        <begin position="1756"/>
        <end position="2070"/>
    </location>
</feature>
<dbReference type="PANTHER" id="PTHR19327:SF0">
    <property type="entry name" value="GOLGIN SUBFAMILY A MEMBER 4"/>
    <property type="match status" value="1"/>
</dbReference>
<evidence type="ECO:0000313" key="4">
    <source>
        <dbReference type="Proteomes" id="UP000887116"/>
    </source>
</evidence>
<dbReference type="Gene3D" id="1.10.287.1490">
    <property type="match status" value="1"/>
</dbReference>
<dbReference type="OrthoDB" id="5322683at2759"/>
<feature type="coiled-coil region" evidence="1">
    <location>
        <begin position="1385"/>
        <end position="1416"/>
    </location>
</feature>
<evidence type="ECO:0000256" key="2">
    <source>
        <dbReference type="SAM" id="MobiDB-lite"/>
    </source>
</evidence>
<keyword evidence="1" id="KW-0175">Coiled coil</keyword>
<feature type="compositionally biased region" description="Polar residues" evidence="2">
    <location>
        <begin position="20"/>
        <end position="65"/>
    </location>
</feature>
<dbReference type="EMBL" id="BMAO01018840">
    <property type="protein sequence ID" value="GFR26532.1"/>
    <property type="molecule type" value="Genomic_DNA"/>
</dbReference>
<dbReference type="GO" id="GO:0048193">
    <property type="term" value="P:Golgi vesicle transport"/>
    <property type="evidence" value="ECO:0007669"/>
    <property type="project" value="TreeGrafter"/>
</dbReference>
<feature type="coiled-coil region" evidence="1">
    <location>
        <begin position="163"/>
        <end position="222"/>
    </location>
</feature>
<feature type="coiled-coil region" evidence="1">
    <location>
        <begin position="869"/>
        <end position="928"/>
    </location>
</feature>
<feature type="coiled-coil region" evidence="1">
    <location>
        <begin position="1249"/>
        <end position="1360"/>
    </location>
</feature>
<dbReference type="PANTHER" id="PTHR19327">
    <property type="entry name" value="GOLGIN"/>
    <property type="match status" value="1"/>
</dbReference>
<feature type="coiled-coil region" evidence="1">
    <location>
        <begin position="1646"/>
        <end position="1730"/>
    </location>
</feature>
<feature type="coiled-coil region" evidence="1">
    <location>
        <begin position="1445"/>
        <end position="1611"/>
    </location>
</feature>
<dbReference type="GO" id="GO:0031267">
    <property type="term" value="F:small GTPase binding"/>
    <property type="evidence" value="ECO:0007669"/>
    <property type="project" value="TreeGrafter"/>
</dbReference>
<dbReference type="SUPFAM" id="SSF101283">
    <property type="entry name" value="GRIP domain"/>
    <property type="match status" value="1"/>
</dbReference>
<dbReference type="GO" id="GO:0005794">
    <property type="term" value="C:Golgi apparatus"/>
    <property type="evidence" value="ECO:0007669"/>
    <property type="project" value="TreeGrafter"/>
</dbReference>
<feature type="coiled-coil region" evidence="1">
    <location>
        <begin position="2127"/>
        <end position="2194"/>
    </location>
</feature>
<keyword evidence="4" id="KW-1185">Reference proteome</keyword>
<feature type="coiled-coil region" evidence="1">
    <location>
        <begin position="1029"/>
        <end position="1174"/>
    </location>
</feature>
<accession>A0A8X6LZL9</accession>
<sequence length="2315" mass="269574">MFKRLRERIAEEAIKFPVGQLNSNSGKQLSDSENKATGGNSTEDLITLSDSSAVVVPHTSSQQFSIGEDEDGSVSEHSTPQRKNESANGSVASGSRDYPAGTGSDLSFGQDYRPTKSNYIPQSDIESEREDPPTLNLEGISKDQLLSVIDVLKARAYKYKNKYVEVVKNYKELREEKLKIENTLIEQQDKALRRMAELREQCQLEQKAKAHLEANLRLLMEEKDSRICVLETQINLLKENPDGLKAVSETNAQNSDMSSGDALSDNKDHSALEEKFERYEHQLNQANKTITAQTDQISLLRKQNESLSQELEEKMKRLNEMEDEQGQLKSKHEFILQGMQSRLKELETQQEESVMSMAETKKNMHEELEFKEKQLVKAEEEAKQYQAAYETEKSKVLELQEQQDEKIKTLQHQLESTERMLEEEKQNLMQELARGKSAAITLVQQECAKKIAAVEEEWKIKLEDLQKEKGEVSEKKLNVVEQEFKQQKQHVEELNTIIEQLEKENATLKSALEKIESDFTLTSTKLEKLQAEYSDLEDLNQKKSLQYEEQLKQELNDKLQQQQSESELRSFCESLKEQLNQNKNVIDDMTQNKDSLCDQIYGLEKREKQLANENENLKNEIKELVLKCKDLTIQLETFSDNDVHKNQEIQQLQELINEIQYNFQTVEKELAECKNELVECKKEVLKLDSEKKELMSEISLLTKSSEEIKNKLSITENEVTILNNVLNESSKEFGVLKECLDEKLKVVEDLMKDYTSVDHCLISLEKQDHDLKSKISKYETDCSKIWNKVSKISKILKSMNLHKMNSDTNIEADASFEENANNSTLLLNEHSSLQENEKFETSENNKELTSMFKKVPAMLLKYDFNSCDVKDLQRMIQELIDENQKLKESFELQNVEFAKYITELHESLNELKEERNNLSLVLQSVETHAQESDPMIEKITKLTKPVKQENTSYEQNKQVNCKLDVMELNNKIKSEIAALSAQTEIINHELCSLREQFKFAQLTHCEKVVQLNSKLMRRTEQLLDLKEDLDNSIQNSEDLKCLLETIKKELTEKDDLLKVSEKNKEELESKLKNLKEKFVKKELSLKQIHNSQLSDLKDQTKVTIDKLNDEIQNLSAKFKETEADFELKLSKVKEQCNQELNKTIEDRDELKESINKLVEENHNLNVKLKECETDYEVKLSNIREQYNEKFNKELENQKLLLQCENNIKNFFETSKNFEFEFLSNLNKLDVHNSRMCSLNSNFDSITLKLKEKDKSIADHQCKITDLENQVTILVQENEYLKEMKSKLNETSNLYEITLKKLRKETKQREFFEKKVEVLKEKHEYSFRELECLQNATKLDNDSLNSSLAETVKELKTLKIENAEMHSSLQKTTSELNECKSDISLLAELREKYDLLLKDYEYSNENLEKEKNAASEALRVVSEWKSLYDMMLIKFKEFDGKCYENLEKVVLELNQYEMKFKSLETQFSKITALCKFQKTQISDFKNEVADLSEKNKTLAEQIQNQKDVAASESKIEILEQSLNEVIENRESLKLQLAEEKAKFTAALEETNSKSNELEKTLSSLEETSLKLQTADKRLEEETVKLSFMEKTIIQWEEKYNSLMNDFKRVSDELKNSTDGLELSHKQLKEMNEQIILMVPKEKLVSCENSYADKLKEMESEMELLQETIKRLMNSLKEKELEIKAIQAEKEKLDVDRDESFKCMKDKLENAEKNYITQMDELKSRILLLEEEKCTLKTEKSGLLKDQEKLLRSEDAIKLELKLKVDELSKLEQKLESTNKEQVSKIHNFQETMKDKENMILKLKVNIESLKKENSERNEELKRKISLLEEERENLMIQAQERVANTEAKCREDIKALQEKNNKLLLENREIEKLNNKISQIDKQLSESQCIAESREMASHKEISLLKDQLAKAEEKFSEVEQKKQEIEAELSGRVRKLEEENLSLLGKTNHFESLKAEKEELNEKLKQAEQQVTSVKMLESERDQLSNENLKILEELELLKSSQNNEALQEKIEALEISEKSVRSELEELKKSKEILENELAELRSLFEKEKADLKSEKERLLKQIDLLEKMSSDPQSKASRDYIAVIRGECETAIKAKEEEMETKLKHLVRDFCIQMDVKDNDCDKMVSELMEKNQDLEERLVKEHRKEIAELRQNLFEKECALDEMRDNYEEVLQEKEKKLKELQSIIKKLSENSNNNDVALISTESSDWDDTWAVPEESVDNPSPICYESCKDHVQLIESLQNEVTKCNSEIKELKVLLRLSPPESMVNSRKDPSQSIPEPTEFEYLKNIIYEYMMGKEPVTLAKASYEIDAAA</sequence>
<proteinExistence type="predicted"/>
<dbReference type="Gene3D" id="1.10.220.60">
    <property type="entry name" value="GRIP domain"/>
    <property type="match status" value="1"/>
</dbReference>
<evidence type="ECO:0000256" key="1">
    <source>
        <dbReference type="SAM" id="Coils"/>
    </source>
</evidence>
<protein>
    <submittedName>
        <fullName evidence="3">Golgin subfamily A member 4</fullName>
    </submittedName>
</protein>
<organism evidence="3 4">
    <name type="scientific">Trichonephila clavata</name>
    <name type="common">Joro spider</name>
    <name type="synonym">Nephila clavata</name>
    <dbReference type="NCBI Taxonomy" id="2740835"/>
    <lineage>
        <taxon>Eukaryota</taxon>
        <taxon>Metazoa</taxon>
        <taxon>Ecdysozoa</taxon>
        <taxon>Arthropoda</taxon>
        <taxon>Chelicerata</taxon>
        <taxon>Arachnida</taxon>
        <taxon>Araneae</taxon>
        <taxon>Araneomorphae</taxon>
        <taxon>Entelegynae</taxon>
        <taxon>Araneoidea</taxon>
        <taxon>Nephilidae</taxon>
        <taxon>Trichonephila</taxon>
    </lineage>
</organism>
<dbReference type="Proteomes" id="UP000887116">
    <property type="component" value="Unassembled WGS sequence"/>
</dbReference>
<reference evidence="3" key="1">
    <citation type="submission" date="2020-07" db="EMBL/GenBank/DDBJ databases">
        <title>Multicomponent nature underlies the extraordinary mechanical properties of spider dragline silk.</title>
        <authorList>
            <person name="Kono N."/>
            <person name="Nakamura H."/>
            <person name="Mori M."/>
            <person name="Yoshida Y."/>
            <person name="Ohtoshi R."/>
            <person name="Malay A.D."/>
            <person name="Moran D.A.P."/>
            <person name="Tomita M."/>
            <person name="Numata K."/>
            <person name="Arakawa K."/>
        </authorList>
    </citation>
    <scope>NUCLEOTIDE SEQUENCE</scope>
</reference>
<name>A0A8X6LZL9_TRICU</name>
<feature type="coiled-coil region" evidence="1">
    <location>
        <begin position="361"/>
        <end position="711"/>
    </location>
</feature>